<accession>A0AAV9CXF0</accession>
<reference evidence="3" key="1">
    <citation type="journal article" date="2023" name="Nat. Commun.">
        <title>Diploid and tetraploid genomes of Acorus and the evolution of monocots.</title>
        <authorList>
            <person name="Ma L."/>
            <person name="Liu K.W."/>
            <person name="Li Z."/>
            <person name="Hsiao Y.Y."/>
            <person name="Qi Y."/>
            <person name="Fu T."/>
            <person name="Tang G.D."/>
            <person name="Zhang D."/>
            <person name="Sun W.H."/>
            <person name="Liu D.K."/>
            <person name="Li Y."/>
            <person name="Chen G.Z."/>
            <person name="Liu X.D."/>
            <person name="Liao X.Y."/>
            <person name="Jiang Y.T."/>
            <person name="Yu X."/>
            <person name="Hao Y."/>
            <person name="Huang J."/>
            <person name="Zhao X.W."/>
            <person name="Ke S."/>
            <person name="Chen Y.Y."/>
            <person name="Wu W.L."/>
            <person name="Hsu J.L."/>
            <person name="Lin Y.F."/>
            <person name="Huang M.D."/>
            <person name="Li C.Y."/>
            <person name="Huang L."/>
            <person name="Wang Z.W."/>
            <person name="Zhao X."/>
            <person name="Zhong W.Y."/>
            <person name="Peng D.H."/>
            <person name="Ahmad S."/>
            <person name="Lan S."/>
            <person name="Zhang J.S."/>
            <person name="Tsai W.C."/>
            <person name="Van de Peer Y."/>
            <person name="Liu Z.J."/>
        </authorList>
    </citation>
    <scope>NUCLEOTIDE SEQUENCE</scope>
    <source>
        <strain evidence="3">CP</strain>
    </source>
</reference>
<name>A0AAV9CXF0_ACOCL</name>
<feature type="signal peptide" evidence="2">
    <location>
        <begin position="1"/>
        <end position="24"/>
    </location>
</feature>
<comment type="caution">
    <text evidence="3">The sequence shown here is derived from an EMBL/GenBank/DDBJ whole genome shotgun (WGS) entry which is preliminary data.</text>
</comment>
<keyword evidence="4" id="KW-1185">Reference proteome</keyword>
<reference evidence="3" key="2">
    <citation type="submission" date="2023-06" db="EMBL/GenBank/DDBJ databases">
        <authorList>
            <person name="Ma L."/>
            <person name="Liu K.-W."/>
            <person name="Li Z."/>
            <person name="Hsiao Y.-Y."/>
            <person name="Qi Y."/>
            <person name="Fu T."/>
            <person name="Tang G."/>
            <person name="Zhang D."/>
            <person name="Sun W.-H."/>
            <person name="Liu D.-K."/>
            <person name="Li Y."/>
            <person name="Chen G.-Z."/>
            <person name="Liu X.-D."/>
            <person name="Liao X.-Y."/>
            <person name="Jiang Y.-T."/>
            <person name="Yu X."/>
            <person name="Hao Y."/>
            <person name="Huang J."/>
            <person name="Zhao X.-W."/>
            <person name="Ke S."/>
            <person name="Chen Y.-Y."/>
            <person name="Wu W.-L."/>
            <person name="Hsu J.-L."/>
            <person name="Lin Y.-F."/>
            <person name="Huang M.-D."/>
            <person name="Li C.-Y."/>
            <person name="Huang L."/>
            <person name="Wang Z.-W."/>
            <person name="Zhao X."/>
            <person name="Zhong W.-Y."/>
            <person name="Peng D.-H."/>
            <person name="Ahmad S."/>
            <person name="Lan S."/>
            <person name="Zhang J.-S."/>
            <person name="Tsai W.-C."/>
            <person name="Van De Peer Y."/>
            <person name="Liu Z.-J."/>
        </authorList>
    </citation>
    <scope>NUCLEOTIDE SEQUENCE</scope>
    <source>
        <strain evidence="3">CP</strain>
        <tissue evidence="3">Leaves</tissue>
    </source>
</reference>
<evidence type="ECO:0000313" key="3">
    <source>
        <dbReference type="EMBL" id="KAK1293221.1"/>
    </source>
</evidence>
<feature type="compositionally biased region" description="Gly residues" evidence="1">
    <location>
        <begin position="59"/>
        <end position="76"/>
    </location>
</feature>
<evidence type="ECO:0000256" key="1">
    <source>
        <dbReference type="SAM" id="MobiDB-lite"/>
    </source>
</evidence>
<dbReference type="EMBL" id="JAUJYO010000017">
    <property type="protein sequence ID" value="KAK1293221.1"/>
    <property type="molecule type" value="Genomic_DNA"/>
</dbReference>
<evidence type="ECO:0000256" key="2">
    <source>
        <dbReference type="SAM" id="SignalP"/>
    </source>
</evidence>
<proteinExistence type="predicted"/>
<feature type="region of interest" description="Disordered" evidence="1">
    <location>
        <begin position="29"/>
        <end position="76"/>
    </location>
</feature>
<keyword evidence="2" id="KW-0732">Signal</keyword>
<dbReference type="AlphaFoldDB" id="A0AAV9CXF0"/>
<protein>
    <submittedName>
        <fullName evidence="3">Uncharacterized protein</fullName>
    </submittedName>
</protein>
<dbReference type="Proteomes" id="UP001180020">
    <property type="component" value="Unassembled WGS sequence"/>
</dbReference>
<sequence>MASKALVLGVVMVAALLISSEVEARGPLGRFLQDHPDGRGGYNHVGTDGRSGYNHVGTDGRGGYNHVGTDGRGGYN</sequence>
<gene>
    <name evidence="3" type="ORF">QJS10_CPB17g02033</name>
</gene>
<feature type="chain" id="PRO_5043787754" evidence="2">
    <location>
        <begin position="25"/>
        <end position="76"/>
    </location>
</feature>
<evidence type="ECO:0000313" key="4">
    <source>
        <dbReference type="Proteomes" id="UP001180020"/>
    </source>
</evidence>
<organism evidence="3 4">
    <name type="scientific">Acorus calamus</name>
    <name type="common">Sweet flag</name>
    <dbReference type="NCBI Taxonomy" id="4465"/>
    <lineage>
        <taxon>Eukaryota</taxon>
        <taxon>Viridiplantae</taxon>
        <taxon>Streptophyta</taxon>
        <taxon>Embryophyta</taxon>
        <taxon>Tracheophyta</taxon>
        <taxon>Spermatophyta</taxon>
        <taxon>Magnoliopsida</taxon>
        <taxon>Liliopsida</taxon>
        <taxon>Acoraceae</taxon>
        <taxon>Acorus</taxon>
    </lineage>
</organism>